<dbReference type="InterPro" id="IPR002539">
    <property type="entry name" value="MaoC-like_dom"/>
</dbReference>
<dbReference type="KEGG" id="psa:PST_0621"/>
<reference evidence="2 3" key="1">
    <citation type="journal article" date="2008" name="Proc. Natl. Acad. Sci. U.S.A.">
        <title>Nitrogen fixation island and rhizosphere competence traits in the genome of root-associated Pseudomonas stutzeri A1501.</title>
        <authorList>
            <person name="Yan Y."/>
            <person name="Yang J."/>
            <person name="Dou Y."/>
            <person name="Chen M."/>
            <person name="Ping S."/>
            <person name="Peng J."/>
            <person name="Lu W."/>
            <person name="Zhang W."/>
            <person name="Yao Z."/>
            <person name="Li H."/>
            <person name="Liu W."/>
            <person name="He S."/>
            <person name="Geng L."/>
            <person name="Zhang X."/>
            <person name="Yang F."/>
            <person name="Yu H."/>
            <person name="Zhan Y."/>
            <person name="Li D."/>
            <person name="Lin Z."/>
            <person name="Wang Y."/>
            <person name="Elmerich C."/>
            <person name="Lin M."/>
            <person name="Jin Q."/>
        </authorList>
    </citation>
    <scope>NUCLEOTIDE SEQUENCE [LARGE SCALE GENOMIC DNA]</scope>
    <source>
        <strain evidence="2 3">A1501</strain>
    </source>
</reference>
<dbReference type="HOGENOM" id="CLU_094876_4_1_6"/>
<dbReference type="Gene3D" id="3.10.129.10">
    <property type="entry name" value="Hotdog Thioesterase"/>
    <property type="match status" value="1"/>
</dbReference>
<dbReference type="Proteomes" id="UP000000233">
    <property type="component" value="Chromosome"/>
</dbReference>
<dbReference type="EMBL" id="CP000304">
    <property type="protein sequence ID" value="ABP78327.1"/>
    <property type="molecule type" value="Genomic_DNA"/>
</dbReference>
<organism evidence="2 3">
    <name type="scientific">Stutzerimonas stutzeri (strain A1501)</name>
    <name type="common">Pseudomonas stutzeri</name>
    <dbReference type="NCBI Taxonomy" id="379731"/>
    <lineage>
        <taxon>Bacteria</taxon>
        <taxon>Pseudomonadati</taxon>
        <taxon>Pseudomonadota</taxon>
        <taxon>Gammaproteobacteria</taxon>
        <taxon>Pseudomonadales</taxon>
        <taxon>Pseudomonadaceae</taxon>
        <taxon>Stutzerimonas</taxon>
    </lineage>
</organism>
<dbReference type="InterPro" id="IPR029069">
    <property type="entry name" value="HotDog_dom_sf"/>
</dbReference>
<dbReference type="eggNOG" id="COG2030">
    <property type="taxonomic scope" value="Bacteria"/>
</dbReference>
<gene>
    <name evidence="2" type="ordered locus">PST_0621</name>
</gene>
<sequence>MPHSTQALDSPMPYLDDLKTGDQLEPLVYEITQDLIHRYGLASLDLNPVHMNPAWCERAQVFGTPKTVQHGMMNMSFMASAVLRTFGPLADVFLVDSKFTKPGPVGNTITCRGKVRDVHVLNNGNDFAIINVEATDQDGDLVGISEVHVRLPRKPGANAV</sequence>
<feature type="domain" description="MaoC-like" evidence="1">
    <location>
        <begin position="29"/>
        <end position="124"/>
    </location>
</feature>
<evidence type="ECO:0000313" key="3">
    <source>
        <dbReference type="Proteomes" id="UP000000233"/>
    </source>
</evidence>
<dbReference type="SUPFAM" id="SSF54637">
    <property type="entry name" value="Thioesterase/thiol ester dehydrase-isomerase"/>
    <property type="match status" value="1"/>
</dbReference>
<keyword evidence="3" id="KW-1185">Reference proteome</keyword>
<proteinExistence type="predicted"/>
<protein>
    <submittedName>
        <fullName evidence="2">Fatty acid synthase beta subunit</fullName>
    </submittedName>
</protein>
<evidence type="ECO:0000259" key="1">
    <source>
        <dbReference type="Pfam" id="PF01575"/>
    </source>
</evidence>
<dbReference type="AlphaFoldDB" id="A4VH76"/>
<name>A4VH76_STUS1</name>
<dbReference type="CDD" id="cd03441">
    <property type="entry name" value="R_hydratase_like"/>
    <property type="match status" value="1"/>
</dbReference>
<dbReference type="Pfam" id="PF01575">
    <property type="entry name" value="MaoC_dehydratas"/>
    <property type="match status" value="1"/>
</dbReference>
<evidence type="ECO:0000313" key="2">
    <source>
        <dbReference type="EMBL" id="ABP78327.1"/>
    </source>
</evidence>
<accession>A4VH76</accession>